<evidence type="ECO:0000313" key="2">
    <source>
        <dbReference type="Proteomes" id="UP000664132"/>
    </source>
</evidence>
<comment type="caution">
    <text evidence="1">The sequence shown here is derived from an EMBL/GenBank/DDBJ whole genome shotgun (WGS) entry which is preliminary data.</text>
</comment>
<dbReference type="EMBL" id="JAFJYH010000303">
    <property type="protein sequence ID" value="KAG4413644.1"/>
    <property type="molecule type" value="Genomic_DNA"/>
</dbReference>
<proteinExistence type="predicted"/>
<dbReference type="AlphaFoldDB" id="A0A8H7T1V1"/>
<dbReference type="Proteomes" id="UP000664132">
    <property type="component" value="Unassembled WGS sequence"/>
</dbReference>
<dbReference type="OrthoDB" id="3473305at2759"/>
<sequence>MKYFSSHAWYGICTLTPSERQSFAAVKHLVVQYDFLLGLVLPFVERFENLETLVVEGKNAWDSTANPPAVDEHAFMDTLRLLARRRGREGSMPLVTSIITG</sequence>
<keyword evidence="2" id="KW-1185">Reference proteome</keyword>
<reference evidence="1" key="1">
    <citation type="submission" date="2021-02" db="EMBL/GenBank/DDBJ databases">
        <title>Genome sequence Cadophora malorum strain M34.</title>
        <authorList>
            <person name="Stefanovic E."/>
            <person name="Vu D."/>
            <person name="Scully C."/>
            <person name="Dijksterhuis J."/>
            <person name="Roader J."/>
            <person name="Houbraken J."/>
        </authorList>
    </citation>
    <scope>NUCLEOTIDE SEQUENCE</scope>
    <source>
        <strain evidence="1">M34</strain>
    </source>
</reference>
<name>A0A8H7T1V1_9HELO</name>
<protein>
    <submittedName>
        <fullName evidence="1">Uncharacterized protein</fullName>
    </submittedName>
</protein>
<accession>A0A8H7T1V1</accession>
<gene>
    <name evidence="1" type="ORF">IFR04_013222</name>
</gene>
<organism evidence="1 2">
    <name type="scientific">Cadophora malorum</name>
    <dbReference type="NCBI Taxonomy" id="108018"/>
    <lineage>
        <taxon>Eukaryota</taxon>
        <taxon>Fungi</taxon>
        <taxon>Dikarya</taxon>
        <taxon>Ascomycota</taxon>
        <taxon>Pezizomycotina</taxon>
        <taxon>Leotiomycetes</taxon>
        <taxon>Helotiales</taxon>
        <taxon>Ploettnerulaceae</taxon>
        <taxon>Cadophora</taxon>
    </lineage>
</organism>
<evidence type="ECO:0000313" key="1">
    <source>
        <dbReference type="EMBL" id="KAG4413644.1"/>
    </source>
</evidence>